<dbReference type="STRING" id="287099.SAMN05660413_02412"/>
<reference evidence="1 2" key="1">
    <citation type="submission" date="2016-10" db="EMBL/GenBank/DDBJ databases">
        <authorList>
            <person name="de Groot N.N."/>
        </authorList>
    </citation>
    <scope>NUCLEOTIDE SEQUENCE [LARGE SCALE GENOMIC DNA]</scope>
    <source>
        <strain evidence="1 2">DSM 17794</strain>
    </source>
</reference>
<dbReference type="RefSeq" id="WP_093410021.1">
    <property type="nucleotide sequence ID" value="NZ_FOVL01000015.1"/>
</dbReference>
<dbReference type="PANTHER" id="PTHR37841">
    <property type="entry name" value="GLR2918 PROTEIN"/>
    <property type="match status" value="1"/>
</dbReference>
<evidence type="ECO:0000313" key="2">
    <source>
        <dbReference type="Proteomes" id="UP000199153"/>
    </source>
</evidence>
<dbReference type="InterPro" id="IPR032774">
    <property type="entry name" value="WG_beta_rep"/>
</dbReference>
<evidence type="ECO:0000313" key="1">
    <source>
        <dbReference type="EMBL" id="SFN74710.1"/>
    </source>
</evidence>
<gene>
    <name evidence="1" type="ORF">SAMN05660413_02412</name>
</gene>
<proteinExistence type="predicted"/>
<dbReference type="PANTHER" id="PTHR37841:SF1">
    <property type="entry name" value="DUF3298 DOMAIN-CONTAINING PROTEIN"/>
    <property type="match status" value="1"/>
</dbReference>
<dbReference type="Proteomes" id="UP000199153">
    <property type="component" value="Unassembled WGS sequence"/>
</dbReference>
<keyword evidence="2" id="KW-1185">Reference proteome</keyword>
<organism evidence="1 2">
    <name type="scientific">Salegentibacter flavus</name>
    <dbReference type="NCBI Taxonomy" id="287099"/>
    <lineage>
        <taxon>Bacteria</taxon>
        <taxon>Pseudomonadati</taxon>
        <taxon>Bacteroidota</taxon>
        <taxon>Flavobacteriia</taxon>
        <taxon>Flavobacteriales</taxon>
        <taxon>Flavobacteriaceae</taxon>
        <taxon>Salegentibacter</taxon>
    </lineage>
</organism>
<name>A0A1I5BJ80_9FLAO</name>
<dbReference type="AlphaFoldDB" id="A0A1I5BJ80"/>
<dbReference type="Pfam" id="PF14903">
    <property type="entry name" value="WG_beta_rep"/>
    <property type="match status" value="2"/>
</dbReference>
<protein>
    <submittedName>
        <fullName evidence="1">WG containing repeat-containing protein</fullName>
    </submittedName>
</protein>
<dbReference type="EMBL" id="FOVL01000015">
    <property type="protein sequence ID" value="SFN74710.1"/>
    <property type="molecule type" value="Genomic_DNA"/>
</dbReference>
<dbReference type="OrthoDB" id="5464673at2"/>
<accession>A0A1I5BJ80</accession>
<sequence length="208" mass="23490">MKPIRLFLILLVPFFMEAQELKDLSYVGSLHEGYAPVKKNNQWGFIDASGELVVDFRNDLIENEKVSTARDLGVATQKVPVMQENRAIIKKNIDGVNYYGFIDETGKVVIEPEFLNVSLFNDGKALALKLAEEELGKNPVLGKRMISYKYDVVFIDKDGEVLQYLSGPFPVSVSKRNLREAPPITARILTDNLISVRGPDKSWELFTH</sequence>